<organism evidence="10 12">
    <name type="scientific">Anaerolinea thermolimosa</name>
    <dbReference type="NCBI Taxonomy" id="229919"/>
    <lineage>
        <taxon>Bacteria</taxon>
        <taxon>Bacillati</taxon>
        <taxon>Chloroflexota</taxon>
        <taxon>Anaerolineae</taxon>
        <taxon>Anaerolineales</taxon>
        <taxon>Anaerolineaceae</taxon>
        <taxon>Anaerolinea</taxon>
    </lineage>
</organism>
<dbReference type="PANTHER" id="PTHR30193">
    <property type="entry name" value="ABC TRANSPORTER PERMEASE PROTEIN"/>
    <property type="match status" value="1"/>
</dbReference>
<feature type="transmembrane region" description="Helical" evidence="7">
    <location>
        <begin position="21"/>
        <end position="44"/>
    </location>
</feature>
<dbReference type="EMBL" id="DF967966">
    <property type="protein sequence ID" value="GAP08324.1"/>
    <property type="molecule type" value="Genomic_DNA"/>
</dbReference>
<dbReference type="OrthoDB" id="152280at2"/>
<keyword evidence="4 7" id="KW-0812">Transmembrane</keyword>
<sequence length="308" mass="34484">MGTLIKKDLSSPTRPKITKQFFYRKVIPVLFVLPILLIHMTVVLGPSISSIYFSLTEWNGIGPAKFIGLANFQKITTDRQYIHAFQNNLIWLLFFLTIPIAMALIAASLIAPLKKGGLFFRAILFIPYILPSVITASIWKDLLHIDIGLGGVAARLGMPFLNIAYFGRTDTALLAAAFVDNWHWWGFLMVLFLTAMQSVPQELYDAAKIDGANRWNEFIHVTLPGIRPTLVFMLLMTGIWSFLAFDYVWITTQGGPAGASELLSILVFKNAFQRFNAGYAAAIGLTMSFFAGIIIGIFQILRKRGWEI</sequence>
<dbReference type="AlphaFoldDB" id="A0A3D1JEA8"/>
<feature type="domain" description="ABC transmembrane type-1" evidence="8">
    <location>
        <begin position="85"/>
        <end position="298"/>
    </location>
</feature>
<name>A0A3D1JEA8_9CHLR</name>
<evidence type="ECO:0000256" key="2">
    <source>
        <dbReference type="ARBA" id="ARBA00022448"/>
    </source>
</evidence>
<evidence type="ECO:0000256" key="3">
    <source>
        <dbReference type="ARBA" id="ARBA00022475"/>
    </source>
</evidence>
<evidence type="ECO:0000256" key="5">
    <source>
        <dbReference type="ARBA" id="ARBA00022989"/>
    </source>
</evidence>
<dbReference type="STRING" id="229919.GCA_001050195_03165"/>
<dbReference type="InterPro" id="IPR035906">
    <property type="entry name" value="MetI-like_sf"/>
</dbReference>
<evidence type="ECO:0000313" key="9">
    <source>
        <dbReference type="EMBL" id="GAP08324.1"/>
    </source>
</evidence>
<feature type="transmembrane region" description="Helical" evidence="7">
    <location>
        <begin position="230"/>
        <end position="250"/>
    </location>
</feature>
<dbReference type="InterPro" id="IPR000515">
    <property type="entry name" value="MetI-like"/>
</dbReference>
<dbReference type="EMBL" id="DPBP01000014">
    <property type="protein sequence ID" value="HCE16833.1"/>
    <property type="molecule type" value="Genomic_DNA"/>
</dbReference>
<evidence type="ECO:0000259" key="8">
    <source>
        <dbReference type="PROSITE" id="PS50928"/>
    </source>
</evidence>
<reference evidence="10 12" key="3">
    <citation type="journal article" date="2018" name="Nat. Biotechnol.">
        <title>A standardized bacterial taxonomy based on genome phylogeny substantially revises the tree of life.</title>
        <authorList>
            <person name="Parks D.H."/>
            <person name="Chuvochina M."/>
            <person name="Waite D.W."/>
            <person name="Rinke C."/>
            <person name="Skarshewski A."/>
            <person name="Chaumeil P.A."/>
            <person name="Hugenholtz P."/>
        </authorList>
    </citation>
    <scope>NUCLEOTIDE SEQUENCE [LARGE SCALE GENOMIC DNA]</scope>
    <source>
        <strain evidence="10">UBA8781</strain>
    </source>
</reference>
<dbReference type="GO" id="GO:0005886">
    <property type="term" value="C:plasma membrane"/>
    <property type="evidence" value="ECO:0007669"/>
    <property type="project" value="UniProtKB-SubCell"/>
</dbReference>
<dbReference type="GO" id="GO:0055085">
    <property type="term" value="P:transmembrane transport"/>
    <property type="evidence" value="ECO:0007669"/>
    <property type="project" value="InterPro"/>
</dbReference>
<evidence type="ECO:0000313" key="10">
    <source>
        <dbReference type="EMBL" id="HCE16833.1"/>
    </source>
</evidence>
<feature type="transmembrane region" description="Helical" evidence="7">
    <location>
        <begin position="118"/>
        <end position="139"/>
    </location>
</feature>
<evidence type="ECO:0000256" key="4">
    <source>
        <dbReference type="ARBA" id="ARBA00022692"/>
    </source>
</evidence>
<dbReference type="Gene3D" id="1.10.3720.10">
    <property type="entry name" value="MetI-like"/>
    <property type="match status" value="1"/>
</dbReference>
<evidence type="ECO:0000256" key="7">
    <source>
        <dbReference type="RuleBase" id="RU363032"/>
    </source>
</evidence>
<evidence type="ECO:0000313" key="11">
    <source>
        <dbReference type="Proteomes" id="UP000253922"/>
    </source>
</evidence>
<keyword evidence="5 7" id="KW-1133">Transmembrane helix</keyword>
<evidence type="ECO:0000256" key="1">
    <source>
        <dbReference type="ARBA" id="ARBA00004651"/>
    </source>
</evidence>
<dbReference type="PANTHER" id="PTHR30193:SF37">
    <property type="entry name" value="INNER MEMBRANE ABC TRANSPORTER PERMEASE PROTEIN YCJO"/>
    <property type="match status" value="1"/>
</dbReference>
<comment type="subcellular location">
    <subcellularLocation>
        <location evidence="1 7">Cell membrane</location>
        <topology evidence="1 7">Multi-pass membrane protein</topology>
    </subcellularLocation>
</comment>
<dbReference type="CDD" id="cd06261">
    <property type="entry name" value="TM_PBP2"/>
    <property type="match status" value="1"/>
</dbReference>
<proteinExistence type="inferred from homology"/>
<keyword evidence="3" id="KW-1003">Cell membrane</keyword>
<protein>
    <submittedName>
        <fullName evidence="9">Carbohydrate ABC transporter membrane protein 1, CUT1 family</fullName>
    </submittedName>
    <submittedName>
        <fullName evidence="10">Sugar ABC transporter permease</fullName>
    </submittedName>
</protein>
<dbReference type="RefSeq" id="WP_062195841.1">
    <property type="nucleotide sequence ID" value="NZ_DF967966.1"/>
</dbReference>
<keyword evidence="2 7" id="KW-0813">Transport</keyword>
<feature type="transmembrane region" description="Helical" evidence="7">
    <location>
        <begin position="182"/>
        <end position="199"/>
    </location>
</feature>
<dbReference type="PROSITE" id="PS50928">
    <property type="entry name" value="ABC_TM1"/>
    <property type="match status" value="1"/>
</dbReference>
<evidence type="ECO:0000256" key="6">
    <source>
        <dbReference type="ARBA" id="ARBA00023136"/>
    </source>
</evidence>
<keyword evidence="6 7" id="KW-0472">Membrane</keyword>
<dbReference type="InterPro" id="IPR051393">
    <property type="entry name" value="ABC_transporter_permease"/>
</dbReference>
<comment type="similarity">
    <text evidence="7">Belongs to the binding-protein-dependent transport system permease family.</text>
</comment>
<reference evidence="9" key="1">
    <citation type="journal article" date="2015" name="Genome Announc.">
        <title>Draft Genome Sequences of Anaerolinea thermolimosa IMO-1, Bellilinea caldifistulae GOMI-1, Leptolinea tardivitalis YMTK-2, Levilinea saccharolytica KIBI-1, Longilinea arvoryzae KOME-1, Previously Described as Members of the Class Anaerolineae (Chloroflexi).</title>
        <authorList>
            <person name="Matsuura N."/>
            <person name="Tourlousse M.D."/>
            <person name="Ohashi A."/>
            <person name="Hugenholtz P."/>
            <person name="Sekiguchi Y."/>
        </authorList>
    </citation>
    <scope>NUCLEOTIDE SEQUENCE</scope>
    <source>
        <strain evidence="9">IMO-1</strain>
    </source>
</reference>
<feature type="transmembrane region" description="Helical" evidence="7">
    <location>
        <begin position="89"/>
        <end position="111"/>
    </location>
</feature>
<dbReference type="Proteomes" id="UP000253922">
    <property type="component" value="Unassembled WGS sequence"/>
</dbReference>
<keyword evidence="11" id="KW-1185">Reference proteome</keyword>
<reference evidence="11" key="2">
    <citation type="submission" date="2015-07" db="EMBL/GenBank/DDBJ databases">
        <title>Draft Genome Sequences of Anaerolinea thermolimosa IMO-1, Bellilinea caldifistulae GOMI-1, Leptolinea tardivitalis YMTK-2, Levilinea saccharolytica KIBI-1,Longilinea arvoryzae KOME-1, Previously Described as Members of the Anaerolineaceae (Chloroflexi).</title>
        <authorList>
            <person name="Sekiguchi Y."/>
            <person name="Ohashi A."/>
            <person name="Matsuura N."/>
            <person name="Tourlousse M.D."/>
        </authorList>
    </citation>
    <scope>NUCLEOTIDE SEQUENCE [LARGE SCALE GENOMIC DNA]</scope>
    <source>
        <strain evidence="11">IMO-1</strain>
    </source>
</reference>
<gene>
    <name evidence="9" type="ORF">ATHL_03226</name>
    <name evidence="10" type="ORF">DEQ80_03145</name>
</gene>
<dbReference type="Pfam" id="PF00528">
    <property type="entry name" value="BPD_transp_1"/>
    <property type="match status" value="1"/>
</dbReference>
<accession>A0A3D1JEA8</accession>
<feature type="transmembrane region" description="Helical" evidence="7">
    <location>
        <begin position="277"/>
        <end position="301"/>
    </location>
</feature>
<dbReference type="SUPFAM" id="SSF161098">
    <property type="entry name" value="MetI-like"/>
    <property type="match status" value="1"/>
</dbReference>
<dbReference type="Proteomes" id="UP000264141">
    <property type="component" value="Unassembled WGS sequence"/>
</dbReference>
<evidence type="ECO:0000313" key="12">
    <source>
        <dbReference type="Proteomes" id="UP000264141"/>
    </source>
</evidence>